<reference evidence="3" key="1">
    <citation type="journal article" date="2019" name="Int. J. Syst. Evol. Microbiol.">
        <title>The Global Catalogue of Microorganisms (GCM) 10K type strain sequencing project: providing services to taxonomists for standard genome sequencing and annotation.</title>
        <authorList>
            <consortium name="The Broad Institute Genomics Platform"/>
            <consortium name="The Broad Institute Genome Sequencing Center for Infectious Disease"/>
            <person name="Wu L."/>
            <person name="Ma J."/>
        </authorList>
    </citation>
    <scope>NUCLEOTIDE SEQUENCE [LARGE SCALE GENOMIC DNA]</scope>
    <source>
        <strain evidence="3">XZYJT-10</strain>
    </source>
</reference>
<dbReference type="EMBL" id="JBHTBJ010000028">
    <property type="protein sequence ID" value="MFC7278061.1"/>
    <property type="molecule type" value="Genomic_DNA"/>
</dbReference>
<feature type="chain" id="PRO_5046518311" description="Fibronectin type-III domain-containing protein" evidence="1">
    <location>
        <begin position="28"/>
        <end position="191"/>
    </location>
</feature>
<sequence>MRRRWLGMMILAPLALTGCGASTTATAVPSPSGSPWVVMAQGSATPSAAPTGYKATPSPFPTGFLPVASAAPTPAPTGSPTCPPDTAHAIAGATVVPGAGRAAVTFYNYGGDNLVEYRITAISQDLVAGRQRDVGWTVMTPGAGCGYLTATITGLDARTGYVFSVDAVTTKLGRDGTRAETVARSGVVKTL</sequence>
<evidence type="ECO:0000313" key="2">
    <source>
        <dbReference type="EMBL" id="MFC7278061.1"/>
    </source>
</evidence>
<dbReference type="Proteomes" id="UP001596548">
    <property type="component" value="Unassembled WGS sequence"/>
</dbReference>
<evidence type="ECO:0000313" key="3">
    <source>
        <dbReference type="Proteomes" id="UP001596548"/>
    </source>
</evidence>
<gene>
    <name evidence="2" type="ORF">ACFQS1_29085</name>
</gene>
<dbReference type="RefSeq" id="WP_378974468.1">
    <property type="nucleotide sequence ID" value="NZ_JBHTBJ010000028.1"/>
</dbReference>
<accession>A0ABW2HZ60</accession>
<feature type="signal peptide" evidence="1">
    <location>
        <begin position="1"/>
        <end position="27"/>
    </location>
</feature>
<keyword evidence="3" id="KW-1185">Reference proteome</keyword>
<comment type="caution">
    <text evidence="2">The sequence shown here is derived from an EMBL/GenBank/DDBJ whole genome shotgun (WGS) entry which is preliminary data.</text>
</comment>
<organism evidence="2 3">
    <name type="scientific">Paractinoplanes rhizophilus</name>
    <dbReference type="NCBI Taxonomy" id="1416877"/>
    <lineage>
        <taxon>Bacteria</taxon>
        <taxon>Bacillati</taxon>
        <taxon>Actinomycetota</taxon>
        <taxon>Actinomycetes</taxon>
        <taxon>Micromonosporales</taxon>
        <taxon>Micromonosporaceae</taxon>
        <taxon>Paractinoplanes</taxon>
    </lineage>
</organism>
<protein>
    <recommendedName>
        <fullName evidence="4">Fibronectin type-III domain-containing protein</fullName>
    </recommendedName>
</protein>
<evidence type="ECO:0008006" key="4">
    <source>
        <dbReference type="Google" id="ProtNLM"/>
    </source>
</evidence>
<evidence type="ECO:0000256" key="1">
    <source>
        <dbReference type="SAM" id="SignalP"/>
    </source>
</evidence>
<keyword evidence="1" id="KW-0732">Signal</keyword>
<dbReference type="PROSITE" id="PS51257">
    <property type="entry name" value="PROKAR_LIPOPROTEIN"/>
    <property type="match status" value="1"/>
</dbReference>
<name>A0ABW2HZ60_9ACTN</name>
<proteinExistence type="predicted"/>